<reference evidence="15" key="2">
    <citation type="submission" date="2025-09" db="UniProtKB">
        <authorList>
            <consortium name="Ensembl"/>
        </authorList>
    </citation>
    <scope>IDENTIFICATION</scope>
</reference>
<dbReference type="Gene3D" id="1.20.900.10">
    <property type="entry name" value="Dbl homology (DH) domain"/>
    <property type="match status" value="1"/>
</dbReference>
<feature type="transmembrane region" description="Helical" evidence="12">
    <location>
        <begin position="155"/>
        <end position="175"/>
    </location>
</feature>
<dbReference type="UniPathway" id="UPA00378"/>
<comment type="catalytic activity">
    <reaction evidence="11">
        <text>an alpha-D-Man-(1-&gt;2)-alpha-D-Man-(1-&gt;2)-alpha-D-Man-(1-&gt;3)-[alpha-D-Man-(1-&gt;2)-alpha-D-Man-(1-&gt;3)-[alpha-D-Man-(1-&gt;2)-alpha-D-Man-(1-&gt;6)]-alpha-D-Man-(1-&gt;6)]-beta-D-Man-(1-&gt;4)-beta-D-GlcNAc-(1-&gt;4)-alpha-D-GlcNAc-diphospho-di-trans,poly-cis-dolichol + a di-trans,poly-cis-dolichyl beta-D-glucosyl phosphate = an alpha-D-Glc-(1-&gt;3)-alpha-D-Man-(1-&gt;2)-alpha-D-Man-(1-&gt;2)-alpha-D-Man-(1-&gt;3)-[alpha-D-Man-(1-&gt;2)-alpha-D-Man-(1-&gt;3)-[alpha-D-Man-(1-&gt;2)-alpha-D-Man-(1-&gt;6)]-alpha-D-Man-(1-&gt;6)]-beta-D-Man-(1-&gt;4)-beta-D-GlcNAc-(1-&gt;4)-alpha-D-GlcNAc-diphospho-di-trans,poly-cis-dolichol + a di-trans,poly-cis-dolichyl phosphate + H(+)</text>
        <dbReference type="Rhea" id="RHEA:30635"/>
        <dbReference type="Rhea" id="RHEA-COMP:19498"/>
        <dbReference type="Rhea" id="RHEA-COMP:19502"/>
        <dbReference type="Rhea" id="RHEA-COMP:19520"/>
        <dbReference type="Rhea" id="RHEA-COMP:19521"/>
        <dbReference type="ChEBI" id="CHEBI:15378"/>
        <dbReference type="ChEBI" id="CHEBI:57525"/>
        <dbReference type="ChEBI" id="CHEBI:57683"/>
        <dbReference type="ChEBI" id="CHEBI:132520"/>
        <dbReference type="ChEBI" id="CHEBI:132521"/>
        <dbReference type="EC" id="2.4.1.267"/>
    </reaction>
    <physiologicalReaction direction="left-to-right" evidence="11">
        <dbReference type="Rhea" id="RHEA:30636"/>
    </physiologicalReaction>
</comment>
<dbReference type="PANTHER" id="PTHR12413">
    <property type="entry name" value="DOLICHYL GLYCOSYLTRANSFERASE"/>
    <property type="match status" value="1"/>
</dbReference>
<dbReference type="GO" id="GO:0005789">
    <property type="term" value="C:endoplasmic reticulum membrane"/>
    <property type="evidence" value="ECO:0007669"/>
    <property type="project" value="UniProtKB-SubCell"/>
</dbReference>
<dbReference type="Ensembl" id="ENSHCOT00000009112.1">
    <property type="protein sequence ID" value="ENSHCOP00000003212.1"/>
    <property type="gene ID" value="ENSHCOG00000004514.1"/>
</dbReference>
<evidence type="ECO:0000256" key="4">
    <source>
        <dbReference type="ARBA" id="ARBA00022676"/>
    </source>
</evidence>
<keyword evidence="5 12" id="KW-0808">Transferase</keyword>
<comment type="caution">
    <text evidence="12">Lacks conserved residue(s) required for the propagation of feature annotation.</text>
</comment>
<sequence length="327" mass="38001">MQTWCFVSICVLLGVVVRWGVSLNSYSGAGKAPMFGDYEAQRHWQEITYNLPVHEWYFNTTDNDLNYWGLDYPPLTAYHSLICAHIAKIINPEWVQLHKSRGYESTTHKLFMRTTVLVCFVSVSVAVLVADLLIYIPAVVLYCLWLNSGTIKRKICTLLCFLIYPGLLLIDYGHFQYPFSDHSSLFVNQLYYYDNPLCCLLVELMQTELHHIQTLTVMSEVFRRGMLEELQLDWDCVARIFPCLDSLLLFHRNLFGSLQECRQASTQAENQKNYLIHQIGDILLQQVGHDAYMFTIAKNIVTVHPYQRTLLKTEDDPFSSQMKMLRQ</sequence>
<evidence type="ECO:0000256" key="5">
    <source>
        <dbReference type="ARBA" id="ARBA00022679"/>
    </source>
</evidence>
<feature type="domain" description="DH" evidence="14">
    <location>
        <begin position="200"/>
        <end position="327"/>
    </location>
</feature>
<evidence type="ECO:0000313" key="15">
    <source>
        <dbReference type="Ensembl" id="ENSHCOP00000003212.1"/>
    </source>
</evidence>
<keyword evidence="9 12" id="KW-0472">Membrane</keyword>
<evidence type="ECO:0000256" key="1">
    <source>
        <dbReference type="ARBA" id="ARBA00004477"/>
    </source>
</evidence>
<dbReference type="EC" id="2.4.1.-" evidence="12"/>
<feature type="transmembrane region" description="Helical" evidence="12">
    <location>
        <begin position="115"/>
        <end position="143"/>
    </location>
</feature>
<accession>A0A3Q2XHH8</accession>
<dbReference type="PANTHER" id="PTHR12413:SF1">
    <property type="entry name" value="DOLICHYL PYROPHOSPHATE MAN9GLCNAC2 ALPHA-1,3-GLUCOSYLTRANSFERASE"/>
    <property type="match status" value="1"/>
</dbReference>
<keyword evidence="7 12" id="KW-0256">Endoplasmic reticulum</keyword>
<keyword evidence="6 12" id="KW-0812">Transmembrane</keyword>
<dbReference type="Pfam" id="PF03155">
    <property type="entry name" value="Alg6_Alg8"/>
    <property type="match status" value="1"/>
</dbReference>
<dbReference type="Pfam" id="PF00621">
    <property type="entry name" value="RhoGEF"/>
    <property type="match status" value="1"/>
</dbReference>
<reference evidence="15" key="1">
    <citation type="submission" date="2025-08" db="UniProtKB">
        <authorList>
            <consortium name="Ensembl"/>
        </authorList>
    </citation>
    <scope>IDENTIFICATION</scope>
</reference>
<evidence type="ECO:0000256" key="11">
    <source>
        <dbReference type="ARBA" id="ARBA00048950"/>
    </source>
</evidence>
<keyword evidence="8 12" id="KW-1133">Transmembrane helix</keyword>
<dbReference type="PROSITE" id="PS50010">
    <property type="entry name" value="DH_2"/>
    <property type="match status" value="1"/>
</dbReference>
<keyword evidence="16" id="KW-1185">Reference proteome</keyword>
<dbReference type="GO" id="GO:0042281">
    <property type="term" value="F:dolichyl pyrophosphate Man9GlcNAc2 alpha-1,3-glucosyltransferase activity"/>
    <property type="evidence" value="ECO:0007669"/>
    <property type="project" value="UniProtKB-EC"/>
</dbReference>
<name>A0A3Q2XHH8_HIPCM</name>
<evidence type="ECO:0000256" key="13">
    <source>
        <dbReference type="SAM" id="SignalP"/>
    </source>
</evidence>
<evidence type="ECO:0000256" key="10">
    <source>
        <dbReference type="ARBA" id="ARBA00044720"/>
    </source>
</evidence>
<dbReference type="GO" id="GO:0005085">
    <property type="term" value="F:guanyl-nucleotide exchange factor activity"/>
    <property type="evidence" value="ECO:0007669"/>
    <property type="project" value="InterPro"/>
</dbReference>
<proteinExistence type="inferred from homology"/>
<evidence type="ECO:0000313" key="16">
    <source>
        <dbReference type="Proteomes" id="UP000264820"/>
    </source>
</evidence>
<comment type="similarity">
    <text evidence="3 12">Belongs to the ALG6/ALG8 glucosyltransferase family.</text>
</comment>
<comment type="subcellular location">
    <subcellularLocation>
        <location evidence="1 12">Endoplasmic reticulum membrane</location>
        <topology evidence="1 12">Multi-pass membrane protein</topology>
    </subcellularLocation>
</comment>
<evidence type="ECO:0000256" key="12">
    <source>
        <dbReference type="RuleBase" id="RU363110"/>
    </source>
</evidence>
<dbReference type="GeneTree" id="ENSGT00940000153733"/>
<evidence type="ECO:0000256" key="8">
    <source>
        <dbReference type="ARBA" id="ARBA00022989"/>
    </source>
</evidence>
<dbReference type="SUPFAM" id="SSF48065">
    <property type="entry name" value="DBL homology domain (DH-domain)"/>
    <property type="match status" value="1"/>
</dbReference>
<keyword evidence="4 12" id="KW-0328">Glycosyltransferase</keyword>
<protein>
    <recommendedName>
        <fullName evidence="12">Alpha-1,3-glucosyltransferase</fullName>
        <ecNumber evidence="12">2.4.1.-</ecNumber>
    </recommendedName>
</protein>
<dbReference type="InterPro" id="IPR035899">
    <property type="entry name" value="DBL_dom_sf"/>
</dbReference>
<feature type="signal peptide" evidence="13">
    <location>
        <begin position="1"/>
        <end position="20"/>
    </location>
</feature>
<evidence type="ECO:0000256" key="9">
    <source>
        <dbReference type="ARBA" id="ARBA00023136"/>
    </source>
</evidence>
<dbReference type="InterPro" id="IPR004856">
    <property type="entry name" value="Glyco_trans_ALG6/ALG8"/>
</dbReference>
<feature type="chain" id="PRO_5018596065" description="Alpha-1,3-glucosyltransferase" evidence="13">
    <location>
        <begin position="21"/>
        <end position="327"/>
    </location>
</feature>
<comment type="function">
    <text evidence="10">Dolichyl pyrophosphate Man9GlcNAc2 alpha-1,3-glucosyltransferase that operates in the biosynthetic pathway of dolichol-linked oligosaccharides, the glycan precursors employed in protein asparagine (N)-glycosylation. The assembly of dolichol-linked oligosaccharides begins on the cytosolic side of the endoplasmic reticulum membrane and finishes in its lumen. The sequential addition of sugars to dolichol pyrophosphate produces dolichol-linked oligosaccharides containing fourteen sugars, including two GlcNAcs, nine mannoses and three glucoses. Once assembled, the oligosaccharide is transferred from the lipid to nascent proteins by oligosaccharyltransferases. In the lumen of the endoplasmic reticulum, adds the first glucose residue from dolichyl phosphate glucose (Dol-P-Glc) onto the lipid-linked oligosaccharide intermediate Man(9)GlcNAc(2)-PP-Dol to produce Glc(1)Man(9)GlcNAc(2)-PP-Dol. Glc(1)Man(9)GlcNAc(2)-PP-Dol is a substrate for ALG8, the following enzyme in the biosynthetic pathway.</text>
</comment>
<dbReference type="AlphaFoldDB" id="A0A3Q2XHH8"/>
<organism evidence="15 16">
    <name type="scientific">Hippocampus comes</name>
    <name type="common">Tiger tail seahorse</name>
    <dbReference type="NCBI Taxonomy" id="109280"/>
    <lineage>
        <taxon>Eukaryota</taxon>
        <taxon>Metazoa</taxon>
        <taxon>Chordata</taxon>
        <taxon>Craniata</taxon>
        <taxon>Vertebrata</taxon>
        <taxon>Euteleostomi</taxon>
        <taxon>Actinopterygii</taxon>
        <taxon>Neopterygii</taxon>
        <taxon>Teleostei</taxon>
        <taxon>Neoteleostei</taxon>
        <taxon>Acanthomorphata</taxon>
        <taxon>Syngnathiaria</taxon>
        <taxon>Syngnathiformes</taxon>
        <taxon>Syngnathoidei</taxon>
        <taxon>Syngnathidae</taxon>
        <taxon>Hippocampus</taxon>
    </lineage>
</organism>
<evidence type="ECO:0000259" key="14">
    <source>
        <dbReference type="PROSITE" id="PS50010"/>
    </source>
</evidence>
<evidence type="ECO:0000256" key="6">
    <source>
        <dbReference type="ARBA" id="ARBA00022692"/>
    </source>
</evidence>
<dbReference type="STRING" id="109280.ENSHCOP00000003212"/>
<dbReference type="Proteomes" id="UP000264820">
    <property type="component" value="Unplaced"/>
</dbReference>
<comment type="pathway">
    <text evidence="2 12">Protein modification; protein glycosylation.</text>
</comment>
<dbReference type="InterPro" id="IPR000219">
    <property type="entry name" value="DH_dom"/>
</dbReference>
<evidence type="ECO:0000256" key="3">
    <source>
        <dbReference type="ARBA" id="ARBA00008715"/>
    </source>
</evidence>
<evidence type="ECO:0000256" key="7">
    <source>
        <dbReference type="ARBA" id="ARBA00022824"/>
    </source>
</evidence>
<evidence type="ECO:0000256" key="2">
    <source>
        <dbReference type="ARBA" id="ARBA00004922"/>
    </source>
</evidence>
<keyword evidence="13" id="KW-0732">Signal</keyword>